<dbReference type="SMART" id="SM00256">
    <property type="entry name" value="FBOX"/>
    <property type="match status" value="1"/>
</dbReference>
<dbReference type="Gene3D" id="1.20.1280.50">
    <property type="match status" value="1"/>
</dbReference>
<evidence type="ECO:0000313" key="3">
    <source>
        <dbReference type="Proteomes" id="UP001231189"/>
    </source>
</evidence>
<keyword evidence="3" id="KW-1185">Reference proteome</keyword>
<dbReference type="AlphaFoldDB" id="A0AAD8X844"/>
<proteinExistence type="predicted"/>
<comment type="caution">
    <text evidence="2">The sequence shown here is derived from an EMBL/GenBank/DDBJ whole genome shotgun (WGS) entry which is preliminary data.</text>
</comment>
<dbReference type="InterPro" id="IPR036047">
    <property type="entry name" value="F-box-like_dom_sf"/>
</dbReference>
<dbReference type="InterPro" id="IPR001810">
    <property type="entry name" value="F-box_dom"/>
</dbReference>
<feature type="domain" description="F-box" evidence="1">
    <location>
        <begin position="11"/>
        <end position="50"/>
    </location>
</feature>
<sequence length="207" mass="23009">MDSHGGTSWWFPTDILVEILQRLPPNARRQFRLVCRRWRKLIDKRSFPHRSKTLVVTDQGSAFVVNVQTGRLKELWSGRTPPRCRGMRVVGTCNGLVCLCDDGVTGGAIAIANPVTGETLDLPPLLLPTPCHDAGDQCHRWHQAYSFGYNPTTGRYVQGRARAVPLLRGMGVQHSAGVPSRSHVVPVMSTSRAHVVLFMFSSPMHDM</sequence>
<dbReference type="PANTHER" id="PTHR31672:SF13">
    <property type="entry name" value="F-BOX PROTEIN CPR30-LIKE"/>
    <property type="match status" value="1"/>
</dbReference>
<organism evidence="2 3">
    <name type="scientific">Lolium multiflorum</name>
    <name type="common">Italian ryegrass</name>
    <name type="synonym">Lolium perenne subsp. multiflorum</name>
    <dbReference type="NCBI Taxonomy" id="4521"/>
    <lineage>
        <taxon>Eukaryota</taxon>
        <taxon>Viridiplantae</taxon>
        <taxon>Streptophyta</taxon>
        <taxon>Embryophyta</taxon>
        <taxon>Tracheophyta</taxon>
        <taxon>Spermatophyta</taxon>
        <taxon>Magnoliopsida</taxon>
        <taxon>Liliopsida</taxon>
        <taxon>Poales</taxon>
        <taxon>Poaceae</taxon>
        <taxon>BOP clade</taxon>
        <taxon>Pooideae</taxon>
        <taxon>Poodae</taxon>
        <taxon>Poeae</taxon>
        <taxon>Poeae Chloroplast Group 2 (Poeae type)</taxon>
        <taxon>Loliodinae</taxon>
        <taxon>Loliinae</taxon>
        <taxon>Lolium</taxon>
    </lineage>
</organism>
<dbReference type="EMBL" id="JAUUTY010000001">
    <property type="protein sequence ID" value="KAK1697697.1"/>
    <property type="molecule type" value="Genomic_DNA"/>
</dbReference>
<protein>
    <recommendedName>
        <fullName evidence="1">F-box domain-containing protein</fullName>
    </recommendedName>
</protein>
<evidence type="ECO:0000259" key="1">
    <source>
        <dbReference type="PROSITE" id="PS50181"/>
    </source>
</evidence>
<reference evidence="2" key="1">
    <citation type="submission" date="2023-07" db="EMBL/GenBank/DDBJ databases">
        <title>A chromosome-level genome assembly of Lolium multiflorum.</title>
        <authorList>
            <person name="Chen Y."/>
            <person name="Copetti D."/>
            <person name="Kolliker R."/>
            <person name="Studer B."/>
        </authorList>
    </citation>
    <scope>NUCLEOTIDE SEQUENCE</scope>
    <source>
        <strain evidence="2">02402/16</strain>
        <tissue evidence="2">Leaf</tissue>
    </source>
</reference>
<dbReference type="Pfam" id="PF00646">
    <property type="entry name" value="F-box"/>
    <property type="match status" value="1"/>
</dbReference>
<name>A0AAD8X844_LOLMU</name>
<dbReference type="InterPro" id="IPR050796">
    <property type="entry name" value="SCF_F-box_component"/>
</dbReference>
<gene>
    <name evidence="2" type="ORF">QYE76_014394</name>
</gene>
<dbReference type="Proteomes" id="UP001231189">
    <property type="component" value="Unassembled WGS sequence"/>
</dbReference>
<dbReference type="PANTHER" id="PTHR31672">
    <property type="entry name" value="BNACNNG10540D PROTEIN"/>
    <property type="match status" value="1"/>
</dbReference>
<evidence type="ECO:0000313" key="2">
    <source>
        <dbReference type="EMBL" id="KAK1697697.1"/>
    </source>
</evidence>
<dbReference type="SUPFAM" id="SSF81383">
    <property type="entry name" value="F-box domain"/>
    <property type="match status" value="1"/>
</dbReference>
<accession>A0AAD8X844</accession>
<dbReference type="PROSITE" id="PS50181">
    <property type="entry name" value="FBOX"/>
    <property type="match status" value="1"/>
</dbReference>